<dbReference type="PROSITE" id="PS50330">
    <property type="entry name" value="UIM"/>
    <property type="match status" value="1"/>
</dbReference>
<feature type="compositionally biased region" description="Low complexity" evidence="1">
    <location>
        <begin position="418"/>
        <end position="432"/>
    </location>
</feature>
<dbReference type="EMBL" id="BTGD01000011">
    <property type="protein sequence ID" value="GMM57215.1"/>
    <property type="molecule type" value="Genomic_DNA"/>
</dbReference>
<dbReference type="InterPro" id="IPR003903">
    <property type="entry name" value="UIM_dom"/>
</dbReference>
<accession>A0AAV5S0N3</accession>
<feature type="compositionally biased region" description="Basic and acidic residues" evidence="1">
    <location>
        <begin position="638"/>
        <end position="651"/>
    </location>
</feature>
<feature type="compositionally biased region" description="Basic residues" evidence="1">
    <location>
        <begin position="186"/>
        <end position="203"/>
    </location>
</feature>
<feature type="compositionally biased region" description="Polar residues" evidence="1">
    <location>
        <begin position="831"/>
        <end position="843"/>
    </location>
</feature>
<dbReference type="Proteomes" id="UP001377567">
    <property type="component" value="Unassembled WGS sequence"/>
</dbReference>
<feature type="compositionally biased region" description="Basic and acidic residues" evidence="1">
    <location>
        <begin position="261"/>
        <end position="277"/>
    </location>
</feature>
<feature type="compositionally biased region" description="Basic and acidic residues" evidence="1">
    <location>
        <begin position="919"/>
        <end position="930"/>
    </location>
</feature>
<feature type="compositionally biased region" description="Basic residues" evidence="1">
    <location>
        <begin position="324"/>
        <end position="335"/>
    </location>
</feature>
<evidence type="ECO:0000313" key="3">
    <source>
        <dbReference type="EMBL" id="GMM57215.1"/>
    </source>
</evidence>
<comment type="caution">
    <text evidence="3">The sequence shown here is derived from an EMBL/GenBank/DDBJ whole genome shotgun (WGS) entry which is preliminary data.</text>
</comment>
<feature type="region of interest" description="Disordered" evidence="1">
    <location>
        <begin position="1"/>
        <end position="432"/>
    </location>
</feature>
<name>A0AAV5S0N3_MAUHU</name>
<evidence type="ECO:0000256" key="1">
    <source>
        <dbReference type="SAM" id="MobiDB-lite"/>
    </source>
</evidence>
<feature type="region of interest" description="Disordered" evidence="1">
    <location>
        <begin position="483"/>
        <end position="511"/>
    </location>
</feature>
<feature type="compositionally biased region" description="Basic and acidic residues" evidence="1">
    <location>
        <begin position="1295"/>
        <end position="1308"/>
    </location>
</feature>
<feature type="region of interest" description="Disordered" evidence="1">
    <location>
        <begin position="612"/>
        <end position="631"/>
    </location>
</feature>
<feature type="compositionally biased region" description="Basic and acidic residues" evidence="1">
    <location>
        <begin position="300"/>
        <end position="314"/>
    </location>
</feature>
<feature type="compositionally biased region" description="Basic and acidic residues" evidence="1">
    <location>
        <begin position="243"/>
        <end position="254"/>
    </location>
</feature>
<feature type="compositionally biased region" description="Basic residues" evidence="1">
    <location>
        <begin position="617"/>
        <end position="627"/>
    </location>
</feature>
<feature type="region of interest" description="Disordered" evidence="1">
    <location>
        <begin position="552"/>
        <end position="589"/>
    </location>
</feature>
<feature type="compositionally biased region" description="Acidic residues" evidence="1">
    <location>
        <begin position="53"/>
        <end position="66"/>
    </location>
</feature>
<feature type="compositionally biased region" description="Basic residues" evidence="1">
    <location>
        <begin position="652"/>
        <end position="662"/>
    </location>
</feature>
<feature type="region of interest" description="Disordered" evidence="1">
    <location>
        <begin position="638"/>
        <end position="662"/>
    </location>
</feature>
<feature type="region of interest" description="Disordered" evidence="1">
    <location>
        <begin position="886"/>
        <end position="950"/>
    </location>
</feature>
<feature type="compositionally biased region" description="Basic residues" evidence="1">
    <location>
        <begin position="289"/>
        <end position="299"/>
    </location>
</feature>
<feature type="compositionally biased region" description="Basic and acidic residues" evidence="1">
    <location>
        <begin position="204"/>
        <end position="213"/>
    </location>
</feature>
<feature type="compositionally biased region" description="Basic and acidic residues" evidence="1">
    <location>
        <begin position="127"/>
        <end position="141"/>
    </location>
</feature>
<keyword evidence="4" id="KW-1185">Reference proteome</keyword>
<proteinExistence type="predicted"/>
<reference evidence="3 4" key="1">
    <citation type="journal article" date="2023" name="Elife">
        <title>Identification of key yeast species and microbe-microbe interactions impacting larval growth of Drosophila in the wild.</title>
        <authorList>
            <person name="Mure A."/>
            <person name="Sugiura Y."/>
            <person name="Maeda R."/>
            <person name="Honda K."/>
            <person name="Sakurai N."/>
            <person name="Takahashi Y."/>
            <person name="Watada M."/>
            <person name="Katoh T."/>
            <person name="Gotoh A."/>
            <person name="Gotoh Y."/>
            <person name="Taniguchi I."/>
            <person name="Nakamura K."/>
            <person name="Hayashi T."/>
            <person name="Katayama T."/>
            <person name="Uemura T."/>
            <person name="Hattori Y."/>
        </authorList>
    </citation>
    <scope>NUCLEOTIDE SEQUENCE [LARGE SCALE GENOMIC DNA]</scope>
    <source>
        <strain evidence="3 4">KH-74</strain>
    </source>
</reference>
<feature type="compositionally biased region" description="Basic and acidic residues" evidence="1">
    <location>
        <begin position="563"/>
        <end position="589"/>
    </location>
</feature>
<sequence length="1322" mass="147971">MSEEHHDGDFSFNELIENILTNDKEEHHPEEHSGDGGDGSAGANTTDQGHADGEEDIEMPDFDGTEDLVAAVANAMQDIDHGHEDSDVNTHEHAPGNEEASAEDQQHNEWARILQQGLMQEEEGHEEEQGHAPEEHHEAHTADNLQNTLDQLDRDDENLRMAIMQSLHGIEEEPEVQAPETAAPKTKNKAKKSKTKAKTKTKTKTKDKDEKASPKKKKTAKHKKKDKEVPETELNFNDVIEGLMKERDDQHEHTGDEDDADARALVEETLKAFERELLSPSTEETATKTKSKAAKKDKKEKKDKAAATKKDKLSSTKKQAKADTKKKKKKKTKAGKKAEKEQSQDEYPEDDFSKVLADMVNQVVSTSLGDESAEGHEQEDTTTAAATNDNERPHPISIPTWSHTQITPYRDESRAEITTTAPAAASSASAATGADEPFDLNQIMQNAMAMAFQEQNDQHFDSSVMEEFNRSLGNFTVSDLLSEQTTAKAKPAKKRAPKKKKAEKPKTSKNRKIVIQPVETVKKPKIPKKPAKPKKTREQIFRKKYKAVVTEAAKVARKRNREKNRATRDKLKEEHDKRRAEKKLLKKEALERQAAEQKELAEIVARGPPYPADLRITKKGTPKKPYRRWTPEEMEKRAQMALEKPEKPVKVRKERKKKTKKMKRIPLAALRKIPLFNFVKGNVQIPSKELNDIEGTLSKIQLPHGNNTSANVPGGVYIPGKAIAYAENIAFHPPWMIPEHPPLSLPVSIWTPKVVYDRYMAGRRHISRARKPVISDAMLRSEILPKTLATVINTLKVAAKARIANGASPEQTLKYIMVIVERTKRSIAQAISQRNHSLHQQSVVKEETKTDGDSGLKKMPIFSLSKIKEVQQNAIAEGNTDAIHSISVKQEQSQEPLESVIDPELMGEKSDEVVTSGESAHDETQEKSVGQDESVVPTSEEVEAADTDGAAKAPVTALDVEQRSLLLRGALLGGRFSEYTSKQPSNTETPANSATNNHVIEIEDETDVAKTIPKPSKIPLIKEEASRDNFVKVEDMVERLMNDQLEPSQDDDKLTSGLSKIITNTISGLLPRVKKENSRENNISLIKVRNQTLNLDGLAPLPLTKGRPLSTIKTEPPASTMRQARGIRANMSAGPKIIAPVAPVEPAKPVPKFDIPDFSGLAGRKGYLMKLVRNTLSEDDMKQFNRELNRERKRKWREVNAIRNWSIDYKSRIRKRANLDFGEAESEKKTKFLDEEFAAHEKKVETLTAAAGSSTKGTTPAKDGKISTISDMDILKILSMDLDKLDVARKLERELNEEQRRLDEERSTPKRTVKRRKLNAQT</sequence>
<gene>
    <name evidence="3" type="ORF">DAKH74_038310</name>
</gene>
<feature type="domain" description="DUF3020" evidence="2">
    <location>
        <begin position="1189"/>
        <end position="1237"/>
    </location>
</feature>
<feature type="compositionally biased region" description="Basic and acidic residues" evidence="1">
    <location>
        <begin position="78"/>
        <end position="96"/>
    </location>
</feature>
<feature type="region of interest" description="Disordered" evidence="1">
    <location>
        <begin position="1295"/>
        <end position="1322"/>
    </location>
</feature>
<organism evidence="3 4">
    <name type="scientific">Maudiozyma humilis</name>
    <name type="common">Sour dough yeast</name>
    <name type="synonym">Kazachstania humilis</name>
    <dbReference type="NCBI Taxonomy" id="51915"/>
    <lineage>
        <taxon>Eukaryota</taxon>
        <taxon>Fungi</taxon>
        <taxon>Dikarya</taxon>
        <taxon>Ascomycota</taxon>
        <taxon>Saccharomycotina</taxon>
        <taxon>Saccharomycetes</taxon>
        <taxon>Saccharomycetales</taxon>
        <taxon>Saccharomycetaceae</taxon>
        <taxon>Maudiozyma</taxon>
    </lineage>
</organism>
<feature type="compositionally biased region" description="Basic residues" evidence="1">
    <location>
        <begin position="1309"/>
        <end position="1322"/>
    </location>
</feature>
<feature type="compositionally biased region" description="Basic residues" evidence="1">
    <location>
        <begin position="490"/>
        <end position="511"/>
    </location>
</feature>
<feature type="compositionally biased region" description="Basic and acidic residues" evidence="1">
    <location>
        <begin position="844"/>
        <end position="856"/>
    </location>
</feature>
<dbReference type="InterPro" id="IPR021386">
    <property type="entry name" value="SPP41_DUF3020"/>
</dbReference>
<feature type="region of interest" description="Disordered" evidence="1">
    <location>
        <begin position="831"/>
        <end position="856"/>
    </location>
</feature>
<dbReference type="Pfam" id="PF11223">
    <property type="entry name" value="DUF3020"/>
    <property type="match status" value="1"/>
</dbReference>
<feature type="compositionally biased region" description="Basic residues" evidence="1">
    <location>
        <begin position="214"/>
        <end position="225"/>
    </location>
</feature>
<feature type="compositionally biased region" description="Basic and acidic residues" evidence="1">
    <location>
        <begin position="22"/>
        <end position="35"/>
    </location>
</feature>
<evidence type="ECO:0000259" key="2">
    <source>
        <dbReference type="Pfam" id="PF11223"/>
    </source>
</evidence>
<feature type="compositionally biased region" description="Polar residues" evidence="1">
    <location>
        <begin position="887"/>
        <end position="896"/>
    </location>
</feature>
<evidence type="ECO:0000313" key="4">
    <source>
        <dbReference type="Proteomes" id="UP001377567"/>
    </source>
</evidence>
<protein>
    <submittedName>
        <fullName evidence="3">Spp41 protein</fullName>
    </submittedName>
</protein>